<keyword evidence="1" id="KW-0812">Transmembrane</keyword>
<protein>
    <submittedName>
        <fullName evidence="4">Conserved oligomeric Golgi complex subunit 1</fullName>
    </submittedName>
</protein>
<evidence type="ECO:0000256" key="1">
    <source>
        <dbReference type="SAM" id="Phobius"/>
    </source>
</evidence>
<dbReference type="Pfam" id="PF00085">
    <property type="entry name" value="Thioredoxin"/>
    <property type="match status" value="1"/>
</dbReference>
<feature type="transmembrane region" description="Helical" evidence="1">
    <location>
        <begin position="100"/>
        <end position="117"/>
    </location>
</feature>
<dbReference type="PANTHER" id="PTHR15853">
    <property type="entry name" value="THIOREDOXIN-RELATED"/>
    <property type="match status" value="1"/>
</dbReference>
<dbReference type="Proteomes" id="UP000887569">
    <property type="component" value="Unplaced"/>
</dbReference>
<evidence type="ECO:0000259" key="2">
    <source>
        <dbReference type="Pfam" id="PF00085"/>
    </source>
</evidence>
<dbReference type="GO" id="GO:0015036">
    <property type="term" value="F:disulfide oxidoreductase activity"/>
    <property type="evidence" value="ECO:0007669"/>
    <property type="project" value="TreeGrafter"/>
</dbReference>
<dbReference type="InterPro" id="IPR036249">
    <property type="entry name" value="Thioredoxin-like_sf"/>
</dbReference>
<keyword evidence="1" id="KW-0472">Membrane</keyword>
<dbReference type="SUPFAM" id="SSF52833">
    <property type="entry name" value="Thioredoxin-like"/>
    <property type="match status" value="1"/>
</dbReference>
<keyword evidence="1" id="KW-1133">Transmembrane helix</keyword>
<keyword evidence="3" id="KW-1185">Reference proteome</keyword>
<feature type="transmembrane region" description="Helical" evidence="1">
    <location>
        <begin position="12"/>
        <end position="31"/>
    </location>
</feature>
<dbReference type="AlphaFoldDB" id="A0A915B9E1"/>
<dbReference type="WBParaSite" id="PgR029_g099_t02">
    <property type="protein sequence ID" value="PgR029_g099_t02"/>
    <property type="gene ID" value="PgR029_g099"/>
</dbReference>
<sequence length="209" mass="24286">MFPRGSLLEAKRILTFHHIGNILLSIAFFVVKITPRLCNIIFGIEGECGLDRREHEIMVFLGVIILWKNRKASNWLHYLSNVFLFSKMANIFLFLRAEPLIGTIYVLLCVVHAVLFPEPAYSGPQKITYFNGTELNDEIQRNKRITWLVQFYTTWSPECKHIAPVFAQLSDRFALPNLRFAKLDVGRWPKEAERFRINTHPASRQLPTV</sequence>
<evidence type="ECO:0000313" key="4">
    <source>
        <dbReference type="WBParaSite" id="PgR029_g099_t02"/>
    </source>
</evidence>
<name>A0A915B9E1_PARUN</name>
<dbReference type="PANTHER" id="PTHR15853:SF0">
    <property type="entry name" value="THIOREDOXIN-RELATED TRANSMEMBRANE PROTEIN 2"/>
    <property type="match status" value="1"/>
</dbReference>
<feature type="domain" description="Thioredoxin" evidence="2">
    <location>
        <begin position="130"/>
        <end position="202"/>
    </location>
</feature>
<evidence type="ECO:0000313" key="3">
    <source>
        <dbReference type="Proteomes" id="UP000887569"/>
    </source>
</evidence>
<organism evidence="3 4">
    <name type="scientific">Parascaris univalens</name>
    <name type="common">Nematode worm</name>
    <dbReference type="NCBI Taxonomy" id="6257"/>
    <lineage>
        <taxon>Eukaryota</taxon>
        <taxon>Metazoa</taxon>
        <taxon>Ecdysozoa</taxon>
        <taxon>Nematoda</taxon>
        <taxon>Chromadorea</taxon>
        <taxon>Rhabditida</taxon>
        <taxon>Spirurina</taxon>
        <taxon>Ascaridomorpha</taxon>
        <taxon>Ascaridoidea</taxon>
        <taxon>Ascarididae</taxon>
        <taxon>Parascaris</taxon>
    </lineage>
</organism>
<dbReference type="InterPro" id="IPR039101">
    <property type="entry name" value="TMX2"/>
</dbReference>
<reference evidence="4" key="1">
    <citation type="submission" date="2022-11" db="UniProtKB">
        <authorList>
            <consortium name="WormBaseParasite"/>
        </authorList>
    </citation>
    <scope>IDENTIFICATION</scope>
</reference>
<dbReference type="InterPro" id="IPR013766">
    <property type="entry name" value="Thioredoxin_domain"/>
</dbReference>
<dbReference type="Gene3D" id="3.40.30.10">
    <property type="entry name" value="Glutaredoxin"/>
    <property type="match status" value="1"/>
</dbReference>
<accession>A0A915B9E1</accession>
<proteinExistence type="predicted"/>